<dbReference type="GO" id="GO:0098609">
    <property type="term" value="P:cell-cell adhesion"/>
    <property type="evidence" value="ECO:0007669"/>
    <property type="project" value="InterPro"/>
</dbReference>
<reference evidence="2 3" key="1">
    <citation type="submission" date="2019-04" db="EMBL/GenBank/DDBJ databases">
        <title>Draft genome of the big-headed turtle Platysternon megacephalum.</title>
        <authorList>
            <person name="Gong S."/>
        </authorList>
    </citation>
    <scope>NUCLEOTIDE SEQUENCE [LARGE SCALE GENOMIC DNA]</scope>
    <source>
        <strain evidence="2">DO16091913</strain>
        <tissue evidence="2">Muscle</tissue>
    </source>
</reference>
<dbReference type="GO" id="GO:0005737">
    <property type="term" value="C:cytoplasm"/>
    <property type="evidence" value="ECO:0007669"/>
    <property type="project" value="TreeGrafter"/>
</dbReference>
<dbReference type="AlphaFoldDB" id="A0A4D9DD98"/>
<dbReference type="EMBL" id="QXTE01015660">
    <property type="protein sequence ID" value="TFJ95068.1"/>
    <property type="molecule type" value="Genomic_DNA"/>
</dbReference>
<dbReference type="GO" id="GO:0005912">
    <property type="term" value="C:adherens junction"/>
    <property type="evidence" value="ECO:0007669"/>
    <property type="project" value="TreeGrafter"/>
</dbReference>
<proteinExistence type="predicted"/>
<dbReference type="STRING" id="55544.A0A4D9DD98"/>
<comment type="caution">
    <text evidence="2">The sequence shown here is derived from an EMBL/GenBank/DDBJ whole genome shotgun (WGS) entry which is preliminary data.</text>
</comment>
<sequence length="66" mass="7362">MSTKVVSHLIEKLPGGVGDKEPPTDVIVNIIAVLNNLVVESPIAARDIVYFNGLQKLFYIKKKRDR</sequence>
<gene>
    <name evidence="2" type="ORF">DR999_PMT23540</name>
</gene>
<dbReference type="Gene3D" id="1.25.10.10">
    <property type="entry name" value="Leucine-rich Repeat Variant"/>
    <property type="match status" value="1"/>
</dbReference>
<dbReference type="GO" id="GO:0005634">
    <property type="term" value="C:nucleus"/>
    <property type="evidence" value="ECO:0007669"/>
    <property type="project" value="TreeGrafter"/>
</dbReference>
<protein>
    <submittedName>
        <fullName evidence="2">Feruloyl-CoA synthetase</fullName>
    </submittedName>
</protein>
<evidence type="ECO:0000313" key="3">
    <source>
        <dbReference type="Proteomes" id="UP000297703"/>
    </source>
</evidence>
<dbReference type="PANTHER" id="PTHR10372">
    <property type="entry name" value="PLAKOPHILLIN-RELATED"/>
    <property type="match status" value="1"/>
</dbReference>
<accession>A0A4D9DD98</accession>
<keyword evidence="3" id="KW-1185">Reference proteome</keyword>
<evidence type="ECO:0000313" key="2">
    <source>
        <dbReference type="EMBL" id="TFJ95068.1"/>
    </source>
</evidence>
<organism evidence="2 3">
    <name type="scientific">Platysternon megacephalum</name>
    <name type="common">big-headed turtle</name>
    <dbReference type="NCBI Taxonomy" id="55544"/>
    <lineage>
        <taxon>Eukaryota</taxon>
        <taxon>Metazoa</taxon>
        <taxon>Chordata</taxon>
        <taxon>Craniata</taxon>
        <taxon>Vertebrata</taxon>
        <taxon>Euteleostomi</taxon>
        <taxon>Archelosauria</taxon>
        <taxon>Testudinata</taxon>
        <taxon>Testudines</taxon>
        <taxon>Cryptodira</taxon>
        <taxon>Durocryptodira</taxon>
        <taxon>Testudinoidea</taxon>
        <taxon>Platysternidae</taxon>
        <taxon>Platysternon</taxon>
    </lineage>
</organism>
<dbReference type="GO" id="GO:0005886">
    <property type="term" value="C:plasma membrane"/>
    <property type="evidence" value="ECO:0007669"/>
    <property type="project" value="TreeGrafter"/>
</dbReference>
<dbReference type="PANTHER" id="PTHR10372:SF1">
    <property type="entry name" value="PLAKOPHILIN-3"/>
    <property type="match status" value="1"/>
</dbReference>
<name>A0A4D9DD98_9SAUR</name>
<reference evidence="2 3" key="2">
    <citation type="submission" date="2019-04" db="EMBL/GenBank/DDBJ databases">
        <title>The genome sequence of big-headed turtle.</title>
        <authorList>
            <person name="Gong S."/>
        </authorList>
    </citation>
    <scope>NUCLEOTIDE SEQUENCE [LARGE SCALE GENOMIC DNA]</scope>
    <source>
        <strain evidence="2">DO16091913</strain>
        <tissue evidence="2">Muscle</tissue>
    </source>
</reference>
<dbReference type="InterPro" id="IPR011989">
    <property type="entry name" value="ARM-like"/>
</dbReference>
<evidence type="ECO:0000256" key="1">
    <source>
        <dbReference type="ARBA" id="ARBA00022737"/>
    </source>
</evidence>
<dbReference type="Proteomes" id="UP000297703">
    <property type="component" value="Unassembled WGS sequence"/>
</dbReference>
<dbReference type="InterPro" id="IPR028435">
    <property type="entry name" value="Plakophilin/d_Catenin"/>
</dbReference>
<keyword evidence="1" id="KW-0677">Repeat</keyword>